<name>A0ABU7RA92_9ACTN</name>
<dbReference type="SUPFAM" id="SSF82607">
    <property type="entry name" value="YbaB-like"/>
    <property type="match status" value="1"/>
</dbReference>
<comment type="caution">
    <text evidence="4">The sequence shown here is derived from an EMBL/GenBank/DDBJ whole genome shotgun (WGS) entry which is preliminary data.</text>
</comment>
<comment type="subcellular location">
    <subcellularLocation>
        <location evidence="2">Cytoplasm</location>
        <location evidence="2">Nucleoid</location>
    </subcellularLocation>
</comment>
<dbReference type="PANTHER" id="PTHR33449:SF1">
    <property type="entry name" value="NUCLEOID-ASSOCIATED PROTEIN YBAB"/>
    <property type="match status" value="1"/>
</dbReference>
<dbReference type="InterPro" id="IPR036894">
    <property type="entry name" value="YbaB-like_sf"/>
</dbReference>
<dbReference type="Proteomes" id="UP001332931">
    <property type="component" value="Unassembled WGS sequence"/>
</dbReference>
<dbReference type="RefSeq" id="WP_330958278.1">
    <property type="nucleotide sequence ID" value="NZ_JAZGJQ010000005.1"/>
</dbReference>
<keyword evidence="1 2" id="KW-0238">DNA-binding</keyword>
<dbReference type="Pfam" id="PF02575">
    <property type="entry name" value="YbaB_DNA_bd"/>
    <property type="match status" value="1"/>
</dbReference>
<gene>
    <name evidence="4" type="ORF">VXJ25_05840</name>
</gene>
<dbReference type="EMBL" id="JAZGJQ010000005">
    <property type="protein sequence ID" value="MEE6147510.1"/>
    <property type="molecule type" value="Genomic_DNA"/>
</dbReference>
<proteinExistence type="inferred from homology"/>
<comment type="subunit">
    <text evidence="2">Homodimer.</text>
</comment>
<comment type="function">
    <text evidence="2">Binds to DNA and alters its conformation. May be involved in regulation of gene expression, nucleoid organization and DNA protection.</text>
</comment>
<evidence type="ECO:0000313" key="4">
    <source>
        <dbReference type="EMBL" id="MEE6147510.1"/>
    </source>
</evidence>
<reference evidence="4 5" key="1">
    <citation type="submission" date="2024-01" db="EMBL/GenBank/DDBJ databases">
        <title>Description of Olsenella sp. nov., isolated from pig feces.</title>
        <authorList>
            <person name="Chang Y.-H."/>
        </authorList>
    </citation>
    <scope>NUCLEOTIDE SEQUENCE [LARGE SCALE GENOMIC DNA]</scope>
    <source>
        <strain evidence="4 5">YH-ols2223</strain>
    </source>
</reference>
<dbReference type="HAMAP" id="MF_00274">
    <property type="entry name" value="DNA_YbaB_EbfC"/>
    <property type="match status" value="1"/>
</dbReference>
<dbReference type="Gene3D" id="3.30.1310.10">
    <property type="entry name" value="Nucleoid-associated protein YbaB-like domain"/>
    <property type="match status" value="1"/>
</dbReference>
<dbReference type="PIRSF" id="PIRSF004555">
    <property type="entry name" value="UCP004555"/>
    <property type="match status" value="1"/>
</dbReference>
<evidence type="ECO:0000256" key="3">
    <source>
        <dbReference type="SAM" id="Coils"/>
    </source>
</evidence>
<evidence type="ECO:0000256" key="2">
    <source>
        <dbReference type="HAMAP-Rule" id="MF_00274"/>
    </source>
</evidence>
<dbReference type="NCBIfam" id="TIGR00103">
    <property type="entry name" value="DNA_YbaB_EbfC"/>
    <property type="match status" value="1"/>
</dbReference>
<sequence>MDMNQIMAQARKMQAELASAQDSLKQMEATGTAGGGAVRATVSGDLKLTSLTIDPAAVDPDDVELLQDMVVAAVNDAIGQVNDAANAQMSSITGGLNIPGLM</sequence>
<comment type="similarity">
    <text evidence="2">Belongs to the YbaB/EbfC family.</text>
</comment>
<organism evidence="4 5">
    <name type="scientific">Olsenella absiana</name>
    <dbReference type="NCBI Taxonomy" id="3115222"/>
    <lineage>
        <taxon>Bacteria</taxon>
        <taxon>Bacillati</taxon>
        <taxon>Actinomycetota</taxon>
        <taxon>Coriobacteriia</taxon>
        <taxon>Coriobacteriales</taxon>
        <taxon>Atopobiaceae</taxon>
        <taxon>Olsenella</taxon>
    </lineage>
</organism>
<keyword evidence="5" id="KW-1185">Reference proteome</keyword>
<dbReference type="InterPro" id="IPR004401">
    <property type="entry name" value="YbaB/EbfC"/>
</dbReference>
<protein>
    <recommendedName>
        <fullName evidence="2">Nucleoid-associated protein VXJ25_05840</fullName>
    </recommendedName>
</protein>
<dbReference type="PANTHER" id="PTHR33449">
    <property type="entry name" value="NUCLEOID-ASSOCIATED PROTEIN YBAB"/>
    <property type="match status" value="1"/>
</dbReference>
<feature type="coiled-coil region" evidence="3">
    <location>
        <begin position="3"/>
        <end position="30"/>
    </location>
</feature>
<accession>A0ABU7RA92</accession>
<evidence type="ECO:0000256" key="1">
    <source>
        <dbReference type="ARBA" id="ARBA00023125"/>
    </source>
</evidence>
<keyword evidence="3" id="KW-0175">Coiled coil</keyword>
<keyword evidence="2" id="KW-0963">Cytoplasm</keyword>
<evidence type="ECO:0000313" key="5">
    <source>
        <dbReference type="Proteomes" id="UP001332931"/>
    </source>
</evidence>